<feature type="binding site" evidence="4">
    <location>
        <position position="189"/>
    </location>
    <ligand>
        <name>substrate</name>
    </ligand>
</feature>
<feature type="binding site" evidence="4">
    <location>
        <position position="68"/>
    </location>
    <ligand>
        <name>Zn(2+)</name>
        <dbReference type="ChEBI" id="CHEBI:29105"/>
    </ligand>
</feature>
<dbReference type="InterPro" id="IPR023512">
    <property type="entry name" value="Deaminase_MtaD/DadD"/>
</dbReference>
<gene>
    <name evidence="4 6" type="primary">mtaD</name>
    <name evidence="6" type="ORF">DSM19430T_00890</name>
</gene>
<feature type="binding site" evidence="4">
    <location>
        <position position="304"/>
    </location>
    <ligand>
        <name>Zn(2+)</name>
        <dbReference type="ChEBI" id="CHEBI:29105"/>
    </ligand>
</feature>
<dbReference type="PANTHER" id="PTHR43794:SF11">
    <property type="entry name" value="AMIDOHYDROLASE-RELATED DOMAIN-CONTAINING PROTEIN"/>
    <property type="match status" value="1"/>
</dbReference>
<comment type="catalytic activity">
    <reaction evidence="4">
        <text>S-adenosyl-L-homocysteine + H2O + H(+) = S-inosyl-L-homocysteine + NH4(+)</text>
        <dbReference type="Rhea" id="RHEA:20716"/>
        <dbReference type="ChEBI" id="CHEBI:15377"/>
        <dbReference type="ChEBI" id="CHEBI:15378"/>
        <dbReference type="ChEBI" id="CHEBI:28938"/>
        <dbReference type="ChEBI" id="CHEBI:57856"/>
        <dbReference type="ChEBI" id="CHEBI:57985"/>
        <dbReference type="EC" id="3.5.4.28"/>
    </reaction>
</comment>
<dbReference type="Pfam" id="PF01979">
    <property type="entry name" value="Amidohydro_1"/>
    <property type="match status" value="1"/>
</dbReference>
<comment type="similarity">
    <text evidence="4">Belongs to the metallo-dependent hydrolases superfamily. MTA/SAH deaminase family.</text>
</comment>
<feature type="binding site" evidence="4">
    <location>
        <position position="70"/>
    </location>
    <ligand>
        <name>Zn(2+)</name>
        <dbReference type="ChEBI" id="CHEBI:29105"/>
    </ligand>
</feature>
<dbReference type="InterPro" id="IPR006680">
    <property type="entry name" value="Amidohydro-rel"/>
</dbReference>
<dbReference type="SUPFAM" id="SSF51338">
    <property type="entry name" value="Composite domain of metallo-dependent hydrolases"/>
    <property type="match status" value="1"/>
</dbReference>
<dbReference type="CDD" id="cd01298">
    <property type="entry name" value="ATZ_TRZ_like"/>
    <property type="match status" value="1"/>
</dbReference>
<dbReference type="GO" id="GO:0050270">
    <property type="term" value="F:S-adenosylhomocysteine deaminase activity"/>
    <property type="evidence" value="ECO:0007669"/>
    <property type="project" value="UniProtKB-UniRule"/>
</dbReference>
<feature type="domain" description="Amidohydrolase-related" evidence="5">
    <location>
        <begin position="59"/>
        <end position="406"/>
    </location>
</feature>
<dbReference type="PANTHER" id="PTHR43794">
    <property type="entry name" value="AMINOHYDROLASE SSNA-RELATED"/>
    <property type="match status" value="1"/>
</dbReference>
<dbReference type="Proteomes" id="UP000503820">
    <property type="component" value="Unassembled WGS sequence"/>
</dbReference>
<keyword evidence="2 4" id="KW-0378">Hydrolase</keyword>
<evidence type="ECO:0000313" key="6">
    <source>
        <dbReference type="EMBL" id="GFM35405.1"/>
    </source>
</evidence>
<dbReference type="SUPFAM" id="SSF51556">
    <property type="entry name" value="Metallo-dependent hydrolases"/>
    <property type="match status" value="1"/>
</dbReference>
<dbReference type="InterPro" id="IPR050287">
    <property type="entry name" value="MTA/SAH_deaminase"/>
</dbReference>
<comment type="caution">
    <text evidence="4">Lacks conserved residue(s) required for the propagation of feature annotation.</text>
</comment>
<reference evidence="6 7" key="1">
    <citation type="submission" date="2020-05" db="EMBL/GenBank/DDBJ databases">
        <title>Draft genome sequence of Desulfovibrio psychrotolerans JS1T.</title>
        <authorList>
            <person name="Ueno A."/>
            <person name="Tamazawa S."/>
            <person name="Tamamura S."/>
            <person name="Murakami T."/>
            <person name="Kiyama T."/>
            <person name="Inomata H."/>
            <person name="Amano Y."/>
            <person name="Miyakawa K."/>
            <person name="Tamaki H."/>
            <person name="Naganuma T."/>
            <person name="Kaneko K."/>
        </authorList>
    </citation>
    <scope>NUCLEOTIDE SEQUENCE [LARGE SCALE GENOMIC DNA]</scope>
    <source>
        <strain evidence="6 7">JS1</strain>
    </source>
</reference>
<feature type="binding site" evidence="4">
    <location>
        <position position="219"/>
    </location>
    <ligand>
        <name>substrate</name>
    </ligand>
</feature>
<evidence type="ECO:0000256" key="3">
    <source>
        <dbReference type="ARBA" id="ARBA00022833"/>
    </source>
</evidence>
<comment type="cofactor">
    <cofactor evidence="4">
        <name>Zn(2+)</name>
        <dbReference type="ChEBI" id="CHEBI:29105"/>
    </cofactor>
    <text evidence="4">Binds 1 zinc ion per subunit.</text>
</comment>
<accession>A0A7J0BQJ8</accession>
<evidence type="ECO:0000259" key="5">
    <source>
        <dbReference type="Pfam" id="PF01979"/>
    </source>
</evidence>
<feature type="binding site" evidence="4">
    <location>
        <position position="216"/>
    </location>
    <ligand>
        <name>Zn(2+)</name>
        <dbReference type="ChEBI" id="CHEBI:29105"/>
    </ligand>
</feature>
<comment type="function">
    <text evidence="4">Catalyzes the deamination of 5-methylthioadenosine and S-adenosyl-L-homocysteine into 5-methylthioinosine and S-inosyl-L-homocysteine, respectively. Is also able to deaminate adenosine.</text>
</comment>
<keyword evidence="3 4" id="KW-0862">Zinc</keyword>
<dbReference type="HAMAP" id="MF_01281">
    <property type="entry name" value="MTA_SAH_deamin"/>
    <property type="match status" value="1"/>
</dbReference>
<sequence>MVCDILIQANTILTQDPQRTVLENAGVAITGDTITAVGPWENLSRRYTAGQTLNLNHAMVMPGLINAHTHAAMSLLRGVADDLPLMEWLTKHIFPVEKHLSPEIVELGAMLACAEMTRLGTTSFCDMYLIEDATYRAVDRAGLRVLGGEGIFMFPSPAYADTERGFDLVRELHERWKDHPRIRQAVMPHAVYTTTPEILRRCLALSQELNMPLHIHLAETVTETEQCLAATGLRPVQYVHELGLLTPKTTIAHGVDLTEAEIDLLAGTGTVVAHNPESNMKLASGIANVPYMLQRGVPVSLGTDGAASNNALNMFTEMTSCALLHKVRCMDPTCAPAQAVLDMATLGGSRTMCMPDIGYIAPGMRADMVALDLRAPNLQPLHNPVSHVVYAATGAEVCMSMVGGEVLYNDGAFLKIDYPSLLKEVSALRSWVREKLS</sequence>
<feature type="binding site" evidence="4">
    <location>
        <position position="304"/>
    </location>
    <ligand>
        <name>substrate</name>
    </ligand>
</feature>
<dbReference type="GO" id="GO:0090614">
    <property type="term" value="F:5'-methylthioadenosine deaminase activity"/>
    <property type="evidence" value="ECO:0007669"/>
    <property type="project" value="UniProtKB-UniRule"/>
</dbReference>
<dbReference type="AlphaFoldDB" id="A0A7J0BQJ8"/>
<proteinExistence type="inferred from homology"/>
<evidence type="ECO:0000256" key="4">
    <source>
        <dbReference type="HAMAP-Rule" id="MF_01281"/>
    </source>
</evidence>
<keyword evidence="7" id="KW-1185">Reference proteome</keyword>
<dbReference type="Gene3D" id="3.20.20.140">
    <property type="entry name" value="Metal-dependent hydrolases"/>
    <property type="match status" value="1"/>
</dbReference>
<dbReference type="InterPro" id="IPR032466">
    <property type="entry name" value="Metal_Hydrolase"/>
</dbReference>
<dbReference type="Gene3D" id="2.30.40.10">
    <property type="entry name" value="Urease, subunit C, domain 1"/>
    <property type="match status" value="1"/>
</dbReference>
<feature type="binding site" evidence="4">
    <location>
        <position position="97"/>
    </location>
    <ligand>
        <name>substrate</name>
    </ligand>
</feature>
<keyword evidence="1 4" id="KW-0479">Metal-binding</keyword>
<dbReference type="FunFam" id="3.20.20.140:FF:000014">
    <property type="entry name" value="5-methylthioadenosine/S-adenosylhomocysteine deaminase"/>
    <property type="match status" value="1"/>
</dbReference>
<comment type="catalytic activity">
    <reaction evidence="4">
        <text>S-methyl-5'-thioadenosine + H2O + H(+) = S-methyl-5'-thioinosine + NH4(+)</text>
        <dbReference type="Rhea" id="RHEA:25025"/>
        <dbReference type="ChEBI" id="CHEBI:15377"/>
        <dbReference type="ChEBI" id="CHEBI:15378"/>
        <dbReference type="ChEBI" id="CHEBI:17509"/>
        <dbReference type="ChEBI" id="CHEBI:28938"/>
        <dbReference type="ChEBI" id="CHEBI:48595"/>
        <dbReference type="EC" id="3.5.4.31"/>
    </reaction>
</comment>
<evidence type="ECO:0000313" key="7">
    <source>
        <dbReference type="Proteomes" id="UP000503820"/>
    </source>
</evidence>
<protein>
    <recommendedName>
        <fullName evidence="4">5-methylthioadenosine/S-adenosylhomocysteine deaminase</fullName>
        <shortName evidence="4">MTA/SAH deaminase</shortName>
        <ecNumber evidence="4">3.5.4.28</ecNumber>
        <ecNumber evidence="4">3.5.4.31</ecNumber>
    </recommendedName>
</protein>
<name>A0A7J0BQJ8_9BACT</name>
<evidence type="ECO:0000256" key="1">
    <source>
        <dbReference type="ARBA" id="ARBA00022723"/>
    </source>
</evidence>
<dbReference type="GO" id="GO:0046872">
    <property type="term" value="F:metal ion binding"/>
    <property type="evidence" value="ECO:0007669"/>
    <property type="project" value="UniProtKB-KW"/>
</dbReference>
<dbReference type="EC" id="3.5.4.31" evidence="4"/>
<comment type="caution">
    <text evidence="6">The sequence shown here is derived from an EMBL/GenBank/DDBJ whole genome shotgun (WGS) entry which is preliminary data.</text>
</comment>
<dbReference type="InterPro" id="IPR011059">
    <property type="entry name" value="Metal-dep_hydrolase_composite"/>
</dbReference>
<evidence type="ECO:0000256" key="2">
    <source>
        <dbReference type="ARBA" id="ARBA00022801"/>
    </source>
</evidence>
<dbReference type="EMBL" id="BLVP01000001">
    <property type="protein sequence ID" value="GFM35405.1"/>
    <property type="molecule type" value="Genomic_DNA"/>
</dbReference>
<dbReference type="EC" id="3.5.4.28" evidence="4"/>
<organism evidence="6 7">
    <name type="scientific">Desulfovibrio psychrotolerans</name>
    <dbReference type="NCBI Taxonomy" id="415242"/>
    <lineage>
        <taxon>Bacteria</taxon>
        <taxon>Pseudomonadati</taxon>
        <taxon>Thermodesulfobacteriota</taxon>
        <taxon>Desulfovibrionia</taxon>
        <taxon>Desulfovibrionales</taxon>
        <taxon>Desulfovibrionaceae</taxon>
        <taxon>Desulfovibrio</taxon>
    </lineage>
</organism>